<dbReference type="InterPro" id="IPR003439">
    <property type="entry name" value="ABC_transporter-like_ATP-bd"/>
</dbReference>
<name>A0ABV1IFX7_9ACTN</name>
<dbReference type="SMART" id="SM00382">
    <property type="entry name" value="AAA"/>
    <property type="match status" value="1"/>
</dbReference>
<evidence type="ECO:0000259" key="4">
    <source>
        <dbReference type="PROSITE" id="PS50893"/>
    </source>
</evidence>
<dbReference type="Pfam" id="PF00005">
    <property type="entry name" value="ABC_tran"/>
    <property type="match status" value="1"/>
</dbReference>
<comment type="caution">
    <text evidence="5">The sequence shown here is derived from an EMBL/GenBank/DDBJ whole genome shotgun (WGS) entry which is preliminary data.</text>
</comment>
<evidence type="ECO:0000256" key="2">
    <source>
        <dbReference type="ARBA" id="ARBA00022741"/>
    </source>
</evidence>
<keyword evidence="1" id="KW-0813">Transport</keyword>
<keyword evidence="2" id="KW-0547">Nucleotide-binding</keyword>
<dbReference type="SUPFAM" id="SSF52540">
    <property type="entry name" value="P-loop containing nucleoside triphosphate hydrolases"/>
    <property type="match status" value="1"/>
</dbReference>
<dbReference type="InterPro" id="IPR027417">
    <property type="entry name" value="P-loop_NTPase"/>
</dbReference>
<dbReference type="InterPro" id="IPR003593">
    <property type="entry name" value="AAA+_ATPase"/>
</dbReference>
<dbReference type="Gene3D" id="3.40.50.300">
    <property type="entry name" value="P-loop containing nucleotide triphosphate hydrolases"/>
    <property type="match status" value="1"/>
</dbReference>
<proteinExistence type="predicted"/>
<dbReference type="RefSeq" id="WP_349181971.1">
    <property type="nucleotide sequence ID" value="NZ_JBBNGS010000005.1"/>
</dbReference>
<evidence type="ECO:0000313" key="6">
    <source>
        <dbReference type="Proteomes" id="UP001478817"/>
    </source>
</evidence>
<evidence type="ECO:0000256" key="3">
    <source>
        <dbReference type="ARBA" id="ARBA00022840"/>
    </source>
</evidence>
<dbReference type="PROSITE" id="PS50893">
    <property type="entry name" value="ABC_TRANSPORTER_2"/>
    <property type="match status" value="1"/>
</dbReference>
<feature type="domain" description="ABC transporter" evidence="4">
    <location>
        <begin position="2"/>
        <end position="226"/>
    </location>
</feature>
<dbReference type="PANTHER" id="PTHR42939:SF1">
    <property type="entry name" value="ABC TRANSPORTER ATP-BINDING PROTEIN ALBC-RELATED"/>
    <property type="match status" value="1"/>
</dbReference>
<dbReference type="EMBL" id="JBBNGS010000005">
    <property type="protein sequence ID" value="MEQ2637466.1"/>
    <property type="molecule type" value="Genomic_DNA"/>
</dbReference>
<reference evidence="5 6" key="1">
    <citation type="submission" date="2024-04" db="EMBL/GenBank/DDBJ databases">
        <title>Human intestinal bacterial collection.</title>
        <authorList>
            <person name="Pauvert C."/>
            <person name="Hitch T.C.A."/>
            <person name="Clavel T."/>
        </authorList>
    </citation>
    <scope>NUCLEOTIDE SEQUENCE [LARGE SCALE GENOMIC DNA]</scope>
    <source>
        <strain evidence="5 6">CLA-AA-H197</strain>
    </source>
</reference>
<accession>A0ABV1IFX7</accession>
<gene>
    <name evidence="5" type="ORF">AAAT05_03825</name>
</gene>
<evidence type="ECO:0000313" key="5">
    <source>
        <dbReference type="EMBL" id="MEQ2637466.1"/>
    </source>
</evidence>
<dbReference type="Proteomes" id="UP001478817">
    <property type="component" value="Unassembled WGS sequence"/>
</dbReference>
<keyword evidence="3 5" id="KW-0067">ATP-binding</keyword>
<evidence type="ECO:0000256" key="1">
    <source>
        <dbReference type="ARBA" id="ARBA00022448"/>
    </source>
</evidence>
<dbReference type="InterPro" id="IPR051782">
    <property type="entry name" value="ABC_Transporter_VariousFunc"/>
</dbReference>
<protein>
    <submittedName>
        <fullName evidence="5">ABC transporter ATP-binding protein</fullName>
    </submittedName>
</protein>
<dbReference type="PANTHER" id="PTHR42939">
    <property type="entry name" value="ABC TRANSPORTER ATP-BINDING PROTEIN ALBC-RELATED"/>
    <property type="match status" value="1"/>
</dbReference>
<keyword evidence="6" id="KW-1185">Reference proteome</keyword>
<organism evidence="5 6">
    <name type="scientific">Paratractidigestivibacter faecalis</name>
    <dbReference type="NCBI Taxonomy" id="2292441"/>
    <lineage>
        <taxon>Bacteria</taxon>
        <taxon>Bacillati</taxon>
        <taxon>Actinomycetota</taxon>
        <taxon>Coriobacteriia</taxon>
        <taxon>Coriobacteriales</taxon>
        <taxon>Atopobiaceae</taxon>
        <taxon>Paratractidigestivibacter</taxon>
    </lineage>
</organism>
<dbReference type="GO" id="GO:0005524">
    <property type="term" value="F:ATP binding"/>
    <property type="evidence" value="ECO:0007669"/>
    <property type="project" value="UniProtKB-KW"/>
</dbReference>
<sequence length="230" mass="25126">MIELDDLCVRRGSRIILRDSSLSLMGGIVGLIAPNGSGKTTLLETLAAPWDRRVSGRLLVDGAATTPGEWERHCFYLPSAAKLLEPLLTGREHAQIARRQWRSGASIEKIAHACGASGIIDTPVRKCSDGMRQLIALTVAMSTGARLLLLDEPLSALDPTNKERATRALAKWAATGRTVVMSTHDLGIADSFCTAAEFVREGRLATVSGKDLDGTSCRRLYREFYEERRF</sequence>